<gene>
    <name evidence="3" type="ORF">L0U88_15690</name>
</gene>
<protein>
    <submittedName>
        <fullName evidence="3">DUF5723 family protein</fullName>
    </submittedName>
</protein>
<comment type="caution">
    <text evidence="3">The sequence shown here is derived from an EMBL/GenBank/DDBJ whole genome shotgun (WGS) entry which is preliminary data.</text>
</comment>
<feature type="signal peptide" evidence="1">
    <location>
        <begin position="1"/>
        <end position="26"/>
    </location>
</feature>
<dbReference type="RefSeq" id="WP_234867034.1">
    <property type="nucleotide sequence ID" value="NZ_JAKEVY010000004.1"/>
</dbReference>
<reference evidence="3 4" key="1">
    <citation type="submission" date="2022-01" db="EMBL/GenBank/DDBJ databases">
        <title>Flavihumibacter sp. nov., isolated from sediment of a river.</title>
        <authorList>
            <person name="Liu H."/>
        </authorList>
    </citation>
    <scope>NUCLEOTIDE SEQUENCE [LARGE SCALE GENOMIC DNA]</scope>
    <source>
        <strain evidence="3 4">RY-1</strain>
    </source>
</reference>
<evidence type="ECO:0000256" key="1">
    <source>
        <dbReference type="SAM" id="SignalP"/>
    </source>
</evidence>
<name>A0ABS9BK60_9BACT</name>
<proteinExistence type="predicted"/>
<sequence>MSRISVAMKRTILLVALAVGVIKASAQDYHAISGSNYAGALSVHNNPASIVNIPYPWDVTLAGLQAKYQTNVIKVVNYSLLSSPTASEFFITGGEYARKGNEQLNLNLLNTRIALGKKTVVAFGANLRSFANIRTSSYNFVDSIETANELFALNPGNSPLEASIRTSNWIELYGAIGRTLFDEPGFRINAGLTMKVNRGIGGGRMQLDGMYRERTIVNGEPQYALREGQFAYGYSSNIDRWNSNRSTMGNLREVLTATRMGLSLDAGLELLIKPAGDPGFMEDEETYYDYDWKIGASVLDLGYAFYRYSNNSRTGRIPVTGLNADRLDQAFVEGVANMEAFSDSVDAVFDARTLSGDFRIWAPTRLVLNVDRFISSAFYVNAELSINVINLLGDQRLFVRNMNAIRLTPRWETRRLGAYLPLLYNAQNQFWVGAAVKVGPLLLGVHNLGNVFGKTSMANGGGYITINIRPGKRVTGEKKDRGLDCPPY</sequence>
<evidence type="ECO:0000259" key="2">
    <source>
        <dbReference type="Pfam" id="PF18990"/>
    </source>
</evidence>
<feature type="chain" id="PRO_5047370682" evidence="1">
    <location>
        <begin position="27"/>
        <end position="488"/>
    </location>
</feature>
<dbReference type="InterPro" id="IPR043781">
    <property type="entry name" value="DUF5723"/>
</dbReference>
<dbReference type="Pfam" id="PF18990">
    <property type="entry name" value="DUF5723"/>
    <property type="match status" value="1"/>
</dbReference>
<evidence type="ECO:0000313" key="4">
    <source>
        <dbReference type="Proteomes" id="UP001200145"/>
    </source>
</evidence>
<accession>A0ABS9BK60</accession>
<evidence type="ECO:0000313" key="3">
    <source>
        <dbReference type="EMBL" id="MCF1716083.1"/>
    </source>
</evidence>
<keyword evidence="4" id="KW-1185">Reference proteome</keyword>
<dbReference type="EMBL" id="JAKEVY010000004">
    <property type="protein sequence ID" value="MCF1716083.1"/>
    <property type="molecule type" value="Genomic_DNA"/>
</dbReference>
<organism evidence="3 4">
    <name type="scientific">Flavihumibacter fluminis</name>
    <dbReference type="NCBI Taxonomy" id="2909236"/>
    <lineage>
        <taxon>Bacteria</taxon>
        <taxon>Pseudomonadati</taxon>
        <taxon>Bacteroidota</taxon>
        <taxon>Chitinophagia</taxon>
        <taxon>Chitinophagales</taxon>
        <taxon>Chitinophagaceae</taxon>
        <taxon>Flavihumibacter</taxon>
    </lineage>
</organism>
<feature type="domain" description="DUF5723" evidence="2">
    <location>
        <begin position="47"/>
        <end position="441"/>
    </location>
</feature>
<keyword evidence="1" id="KW-0732">Signal</keyword>
<dbReference type="Proteomes" id="UP001200145">
    <property type="component" value="Unassembled WGS sequence"/>
</dbReference>